<evidence type="ECO:0000313" key="5">
    <source>
        <dbReference type="EMBL" id="EUJ32294.1"/>
    </source>
</evidence>
<feature type="domain" description="ABC transporter" evidence="4">
    <location>
        <begin position="3"/>
        <end position="230"/>
    </location>
</feature>
<evidence type="ECO:0000256" key="2">
    <source>
        <dbReference type="ARBA" id="ARBA00022741"/>
    </source>
</evidence>
<reference evidence="5 6" key="1">
    <citation type="journal article" date="2014" name="Int. J. Syst. Evol. Microbiol.">
        <title>Listeria floridensis sp. nov., Listeria aquatica sp. nov., Listeria cornellensis sp. nov., Listeria riparia sp. nov. and Listeria grandensis sp. nov., from agricultural and natural environments.</title>
        <authorList>
            <person name="den Bakker H.C."/>
            <person name="Warchocki S."/>
            <person name="Wright E.M."/>
            <person name="Allred A.F."/>
            <person name="Ahlstrom C."/>
            <person name="Manuel C.S."/>
            <person name="Stasiewicz M.J."/>
            <person name="Burrell A."/>
            <person name="Roof S."/>
            <person name="Strawn L."/>
            <person name="Fortes E.D."/>
            <person name="Nightingale K.K."/>
            <person name="Kephart D."/>
            <person name="Wiedmann M."/>
        </authorList>
    </citation>
    <scope>NUCLEOTIDE SEQUENCE [LARGE SCALE GENOMIC DNA]</scope>
    <source>
        <strain evidence="5 6">FSL S10-1187</strain>
    </source>
</reference>
<evidence type="ECO:0000256" key="1">
    <source>
        <dbReference type="ARBA" id="ARBA00022448"/>
    </source>
</evidence>
<accession>A0ABN0RFP7</accession>
<dbReference type="InterPro" id="IPR003593">
    <property type="entry name" value="AAA+_ATPase"/>
</dbReference>
<dbReference type="CDD" id="cd03230">
    <property type="entry name" value="ABC_DR_subfamily_A"/>
    <property type="match status" value="1"/>
</dbReference>
<keyword evidence="3" id="KW-0067">ATP-binding</keyword>
<dbReference type="InterPro" id="IPR017871">
    <property type="entry name" value="ABC_transporter-like_CS"/>
</dbReference>
<name>A0ABN0RFP7_9LIST</name>
<evidence type="ECO:0000313" key="6">
    <source>
        <dbReference type="Proteomes" id="UP000019249"/>
    </source>
</evidence>
<dbReference type="EMBL" id="AODF01000012">
    <property type="protein sequence ID" value="EUJ32294.1"/>
    <property type="molecule type" value="Genomic_DNA"/>
</dbReference>
<evidence type="ECO:0000256" key="3">
    <source>
        <dbReference type="ARBA" id="ARBA00022840"/>
    </source>
</evidence>
<protein>
    <submittedName>
        <fullName evidence="5">ABC transporter</fullName>
    </submittedName>
</protein>
<sequence>MLLEIKRVSKSFKRKTALYETTLSIEKGSCVALCGGNGAGKSTLIDMLVTASKPTSGIIEVDGLKFYKTEKQPYLQKIAYMPDDFELPPVIKVKEFLTFYGKLRKVSAERIDDVLKLIELEDKRTAYLTELSKGMRQRVLLGQALLSDADYIILDEPTNGLDPYWINRFIEIMQTELSRGKTIVFSTHMMDVAAELADRAIFLEGGKVVEDITLSKEEEHAVLLEKLLRIHRSQHL</sequence>
<keyword evidence="2" id="KW-0547">Nucleotide-binding</keyword>
<organism evidence="5 6">
    <name type="scientific">Listeria floridensis FSL S10-1187</name>
    <dbReference type="NCBI Taxonomy" id="1265817"/>
    <lineage>
        <taxon>Bacteria</taxon>
        <taxon>Bacillati</taxon>
        <taxon>Bacillota</taxon>
        <taxon>Bacilli</taxon>
        <taxon>Bacillales</taxon>
        <taxon>Listeriaceae</taxon>
        <taxon>Listeria</taxon>
    </lineage>
</organism>
<proteinExistence type="predicted"/>
<dbReference type="PROSITE" id="PS50893">
    <property type="entry name" value="ABC_TRANSPORTER_2"/>
    <property type="match status" value="1"/>
</dbReference>
<dbReference type="PANTHER" id="PTHR42939:SF1">
    <property type="entry name" value="ABC TRANSPORTER ATP-BINDING PROTEIN ALBC-RELATED"/>
    <property type="match status" value="1"/>
</dbReference>
<dbReference type="InterPro" id="IPR051782">
    <property type="entry name" value="ABC_Transporter_VariousFunc"/>
</dbReference>
<comment type="caution">
    <text evidence="5">The sequence shown here is derived from an EMBL/GenBank/DDBJ whole genome shotgun (WGS) entry which is preliminary data.</text>
</comment>
<dbReference type="PROSITE" id="PS00211">
    <property type="entry name" value="ABC_TRANSPORTER_1"/>
    <property type="match status" value="1"/>
</dbReference>
<dbReference type="SMART" id="SM00382">
    <property type="entry name" value="AAA"/>
    <property type="match status" value="1"/>
</dbReference>
<keyword evidence="1" id="KW-0813">Transport</keyword>
<dbReference type="InterPro" id="IPR027417">
    <property type="entry name" value="P-loop_NTPase"/>
</dbReference>
<dbReference type="SUPFAM" id="SSF52540">
    <property type="entry name" value="P-loop containing nucleoside triphosphate hydrolases"/>
    <property type="match status" value="1"/>
</dbReference>
<dbReference type="Proteomes" id="UP000019249">
    <property type="component" value="Unassembled WGS sequence"/>
</dbReference>
<keyword evidence="6" id="KW-1185">Reference proteome</keyword>
<dbReference type="InterPro" id="IPR003439">
    <property type="entry name" value="ABC_transporter-like_ATP-bd"/>
</dbReference>
<gene>
    <name evidence="5" type="ORF">MFLO_07107</name>
</gene>
<evidence type="ECO:0000259" key="4">
    <source>
        <dbReference type="PROSITE" id="PS50893"/>
    </source>
</evidence>
<dbReference type="Gene3D" id="3.40.50.300">
    <property type="entry name" value="P-loop containing nucleotide triphosphate hydrolases"/>
    <property type="match status" value="1"/>
</dbReference>
<dbReference type="Pfam" id="PF00005">
    <property type="entry name" value="ABC_tran"/>
    <property type="match status" value="1"/>
</dbReference>
<dbReference type="PANTHER" id="PTHR42939">
    <property type="entry name" value="ABC TRANSPORTER ATP-BINDING PROTEIN ALBC-RELATED"/>
    <property type="match status" value="1"/>
</dbReference>